<feature type="transmembrane region" description="Helical" evidence="7">
    <location>
        <begin position="91"/>
        <end position="111"/>
    </location>
</feature>
<accession>A0ABS8G487</accession>
<keyword evidence="9" id="KW-1185">Reference proteome</keyword>
<evidence type="ECO:0000313" key="8">
    <source>
        <dbReference type="EMBL" id="MCC2615412.1"/>
    </source>
</evidence>
<comment type="caution">
    <text evidence="8">The sequence shown here is derived from an EMBL/GenBank/DDBJ whole genome shotgun (WGS) entry which is preliminary data.</text>
</comment>
<evidence type="ECO:0000256" key="1">
    <source>
        <dbReference type="ARBA" id="ARBA00004651"/>
    </source>
</evidence>
<keyword evidence="6 7" id="KW-0472">Membrane</keyword>
<dbReference type="Pfam" id="PF07681">
    <property type="entry name" value="DoxX"/>
    <property type="match status" value="1"/>
</dbReference>
<evidence type="ECO:0000256" key="2">
    <source>
        <dbReference type="ARBA" id="ARBA00006679"/>
    </source>
</evidence>
<organism evidence="8 9">
    <name type="scientific">Fluctibacter halophilus</name>
    <dbReference type="NCBI Taxonomy" id="226011"/>
    <lineage>
        <taxon>Bacteria</taxon>
        <taxon>Pseudomonadati</taxon>
        <taxon>Pseudomonadota</taxon>
        <taxon>Gammaproteobacteria</taxon>
        <taxon>Alteromonadales</taxon>
        <taxon>Alteromonadaceae</taxon>
        <taxon>Fluctibacter</taxon>
    </lineage>
</organism>
<evidence type="ECO:0000256" key="6">
    <source>
        <dbReference type="ARBA" id="ARBA00023136"/>
    </source>
</evidence>
<keyword evidence="5 7" id="KW-1133">Transmembrane helix</keyword>
<dbReference type="Proteomes" id="UP001520878">
    <property type="component" value="Unassembled WGS sequence"/>
</dbReference>
<keyword evidence="3" id="KW-1003">Cell membrane</keyword>
<reference evidence="8 9" key="1">
    <citation type="submission" date="2021-10" db="EMBL/GenBank/DDBJ databases">
        <title>Draft genome of Aestuariibacter halophilus JC2043.</title>
        <authorList>
            <person name="Emsley S.A."/>
            <person name="Pfannmuller K.M."/>
            <person name="Ushijima B."/>
            <person name="Saw J.H."/>
            <person name="Videau P."/>
        </authorList>
    </citation>
    <scope>NUCLEOTIDE SEQUENCE [LARGE SCALE GENOMIC DNA]</scope>
    <source>
        <strain evidence="8 9">JC2043</strain>
    </source>
</reference>
<dbReference type="InterPro" id="IPR032808">
    <property type="entry name" value="DoxX"/>
</dbReference>
<dbReference type="RefSeq" id="WP_229157314.1">
    <property type="nucleotide sequence ID" value="NZ_JAJEWP010000001.1"/>
</dbReference>
<feature type="transmembrane region" description="Helical" evidence="7">
    <location>
        <begin position="163"/>
        <end position="183"/>
    </location>
</feature>
<evidence type="ECO:0000256" key="4">
    <source>
        <dbReference type="ARBA" id="ARBA00022692"/>
    </source>
</evidence>
<gene>
    <name evidence="8" type="ORF">LJ739_04060</name>
</gene>
<sequence>MLLSVVRQSQSVWESIRKIEGIGPLLLRIYLAPIFIQAGYGKLTAFEDTAAWFGNPDWGLGLPFPELMAALAGGTELIGGWLLLFGIATRIVTLPLMATMAVAAWTAHWQYGWHALPETQLTVPWEWRMDLIEQANERKEAARSLLQEYGNYDWLTQAGPITVLKNGIEFAATYFVMLLMLLFSGAGRYTSVDHWVVEWANRQPRP</sequence>
<comment type="subcellular location">
    <subcellularLocation>
        <location evidence="1">Cell membrane</location>
        <topology evidence="1">Multi-pass membrane protein</topology>
    </subcellularLocation>
</comment>
<evidence type="ECO:0000256" key="7">
    <source>
        <dbReference type="SAM" id="Phobius"/>
    </source>
</evidence>
<feature type="transmembrane region" description="Helical" evidence="7">
    <location>
        <begin position="60"/>
        <end position="84"/>
    </location>
</feature>
<dbReference type="PANTHER" id="PTHR33452">
    <property type="entry name" value="OXIDOREDUCTASE CATD-RELATED"/>
    <property type="match status" value="1"/>
</dbReference>
<comment type="similarity">
    <text evidence="2">Belongs to the DoxX family.</text>
</comment>
<evidence type="ECO:0000313" key="9">
    <source>
        <dbReference type="Proteomes" id="UP001520878"/>
    </source>
</evidence>
<dbReference type="InterPro" id="IPR051907">
    <property type="entry name" value="DoxX-like_oxidoreductase"/>
</dbReference>
<dbReference type="EMBL" id="JAJEWP010000001">
    <property type="protein sequence ID" value="MCC2615412.1"/>
    <property type="molecule type" value="Genomic_DNA"/>
</dbReference>
<proteinExistence type="inferred from homology"/>
<evidence type="ECO:0000256" key="3">
    <source>
        <dbReference type="ARBA" id="ARBA00022475"/>
    </source>
</evidence>
<keyword evidence="4 7" id="KW-0812">Transmembrane</keyword>
<dbReference type="PANTHER" id="PTHR33452:SF19">
    <property type="entry name" value="DOXX FAMILY PROTEIN"/>
    <property type="match status" value="1"/>
</dbReference>
<name>A0ABS8G487_9ALTE</name>
<feature type="transmembrane region" description="Helical" evidence="7">
    <location>
        <begin position="21"/>
        <end position="40"/>
    </location>
</feature>
<evidence type="ECO:0000256" key="5">
    <source>
        <dbReference type="ARBA" id="ARBA00022989"/>
    </source>
</evidence>
<protein>
    <submittedName>
        <fullName evidence="8">DoxX family protein</fullName>
    </submittedName>
</protein>